<feature type="signal peptide" evidence="2">
    <location>
        <begin position="1"/>
        <end position="26"/>
    </location>
</feature>
<dbReference type="Gene3D" id="3.40.190.10">
    <property type="entry name" value="Periplasmic binding protein-like II"/>
    <property type="match status" value="1"/>
</dbReference>
<name>A0A562BQA0_9BURK</name>
<protein>
    <submittedName>
        <fullName evidence="3">Tripartite-type tricarboxylate transporter receptor subunit TctC</fullName>
    </submittedName>
</protein>
<organism evidence="3 4">
    <name type="scientific">Cupriavidus gilardii J11</name>
    <dbReference type="NCBI Taxonomy" id="936133"/>
    <lineage>
        <taxon>Bacteria</taxon>
        <taxon>Pseudomonadati</taxon>
        <taxon>Pseudomonadota</taxon>
        <taxon>Betaproteobacteria</taxon>
        <taxon>Burkholderiales</taxon>
        <taxon>Burkholderiaceae</taxon>
        <taxon>Cupriavidus</taxon>
    </lineage>
</organism>
<feature type="chain" id="PRO_5021951448" evidence="2">
    <location>
        <begin position="27"/>
        <end position="328"/>
    </location>
</feature>
<dbReference type="PIRSF" id="PIRSF017082">
    <property type="entry name" value="YflP"/>
    <property type="match status" value="1"/>
</dbReference>
<dbReference type="Gene3D" id="3.40.190.150">
    <property type="entry name" value="Bordetella uptake gene, domain 1"/>
    <property type="match status" value="1"/>
</dbReference>
<dbReference type="EMBL" id="VLJN01000009">
    <property type="protein sequence ID" value="TWG87458.1"/>
    <property type="molecule type" value="Genomic_DNA"/>
</dbReference>
<keyword evidence="4" id="KW-1185">Reference proteome</keyword>
<dbReference type="SUPFAM" id="SSF53850">
    <property type="entry name" value="Periplasmic binding protein-like II"/>
    <property type="match status" value="1"/>
</dbReference>
<dbReference type="AlphaFoldDB" id="A0A562BQA0"/>
<evidence type="ECO:0000256" key="2">
    <source>
        <dbReference type="SAM" id="SignalP"/>
    </source>
</evidence>
<dbReference type="InterPro" id="IPR042100">
    <property type="entry name" value="Bug_dom1"/>
</dbReference>
<dbReference type="PANTHER" id="PTHR42928">
    <property type="entry name" value="TRICARBOXYLATE-BINDING PROTEIN"/>
    <property type="match status" value="1"/>
</dbReference>
<evidence type="ECO:0000256" key="1">
    <source>
        <dbReference type="ARBA" id="ARBA00006987"/>
    </source>
</evidence>
<evidence type="ECO:0000313" key="4">
    <source>
        <dbReference type="Proteomes" id="UP000318141"/>
    </source>
</evidence>
<evidence type="ECO:0000313" key="3">
    <source>
        <dbReference type="EMBL" id="TWG87458.1"/>
    </source>
</evidence>
<dbReference type="CDD" id="cd13578">
    <property type="entry name" value="PBP2_Bug27"/>
    <property type="match status" value="1"/>
</dbReference>
<comment type="similarity">
    <text evidence="1">Belongs to the UPF0065 (bug) family.</text>
</comment>
<gene>
    <name evidence="3" type="ORF">L602_001700000500</name>
</gene>
<keyword evidence="2" id="KW-0732">Signal</keyword>
<dbReference type="OrthoDB" id="8678477at2"/>
<dbReference type="Proteomes" id="UP000318141">
    <property type="component" value="Unassembled WGS sequence"/>
</dbReference>
<dbReference type="PANTHER" id="PTHR42928:SF5">
    <property type="entry name" value="BLR1237 PROTEIN"/>
    <property type="match status" value="1"/>
</dbReference>
<proteinExistence type="inferred from homology"/>
<dbReference type="InterPro" id="IPR005064">
    <property type="entry name" value="BUG"/>
</dbReference>
<sequence>MLSFVRTSLASVLATLAVAGPGHVMAEPAWPQKPINFVVPYAAGGAVDVVGRTLAQKLAEGLGKPVVVDNKPGFSGNIGAQQVAKAPADGYTLLMAALTSYSINATLLGGGNGYNLTGDFTPVAVVGNLPIVLLVNKDLGVGNVQDLVKLAASRPGQIAFGSSGNGSIEHVAAEMFKRQAKVDLLHVPYKGAAPAIADLLGGQIQVMFATTPTAIGSLRSGKVKALAVATPGRVAALPSVPTAAEAGLRDFEVPSTYGVLVRAGTTKPIVTRLNAELQKTLQTADVKARFHAQGIDVVVTTPEEADSRVREEVAKWAKVIQETRIASQ</sequence>
<reference evidence="3 4" key="1">
    <citation type="submission" date="2019-07" db="EMBL/GenBank/DDBJ databases">
        <title>Genome sequencing of lignin-degrading bacterial isolates.</title>
        <authorList>
            <person name="Gladden J."/>
        </authorList>
    </citation>
    <scope>NUCLEOTIDE SEQUENCE [LARGE SCALE GENOMIC DNA]</scope>
    <source>
        <strain evidence="3 4">J11</strain>
    </source>
</reference>
<keyword evidence="3" id="KW-0675">Receptor</keyword>
<accession>A0A562BQA0</accession>
<comment type="caution">
    <text evidence="3">The sequence shown here is derived from an EMBL/GenBank/DDBJ whole genome shotgun (WGS) entry which is preliminary data.</text>
</comment>
<dbReference type="Pfam" id="PF03401">
    <property type="entry name" value="TctC"/>
    <property type="match status" value="1"/>
</dbReference>